<comment type="caution">
    <text evidence="4">Lacks conserved residue(s) required for the propagation of feature annotation.</text>
</comment>
<keyword evidence="2 4" id="KW-0442">Lipid degradation</keyword>
<keyword evidence="1 4" id="KW-0378">Hydrolase</keyword>
<dbReference type="GO" id="GO:0016042">
    <property type="term" value="P:lipid catabolic process"/>
    <property type="evidence" value="ECO:0007669"/>
    <property type="project" value="UniProtKB-UniRule"/>
</dbReference>
<evidence type="ECO:0000256" key="4">
    <source>
        <dbReference type="PROSITE-ProRule" id="PRU01161"/>
    </source>
</evidence>
<accession>A0A2T5RT71</accession>
<evidence type="ECO:0000259" key="5">
    <source>
        <dbReference type="PROSITE" id="PS51635"/>
    </source>
</evidence>
<evidence type="ECO:0000256" key="3">
    <source>
        <dbReference type="ARBA" id="ARBA00023098"/>
    </source>
</evidence>
<evidence type="ECO:0000313" key="7">
    <source>
        <dbReference type="Proteomes" id="UP000244089"/>
    </source>
</evidence>
<dbReference type="Proteomes" id="UP000244089">
    <property type="component" value="Unassembled WGS sequence"/>
</dbReference>
<comment type="caution">
    <text evidence="6">The sequence shown here is derived from an EMBL/GenBank/DDBJ whole genome shotgun (WGS) entry which is preliminary data.</text>
</comment>
<dbReference type="OrthoDB" id="9770965at2"/>
<dbReference type="GO" id="GO:0016787">
    <property type="term" value="F:hydrolase activity"/>
    <property type="evidence" value="ECO:0007669"/>
    <property type="project" value="UniProtKB-UniRule"/>
</dbReference>
<dbReference type="InterPro" id="IPR002641">
    <property type="entry name" value="PNPLA_dom"/>
</dbReference>
<dbReference type="AlphaFoldDB" id="A0A2T5RT71"/>
<dbReference type="EMBL" id="QAXS01000001">
    <property type="protein sequence ID" value="PTW03534.1"/>
    <property type="molecule type" value="Genomic_DNA"/>
</dbReference>
<dbReference type="PROSITE" id="PS51635">
    <property type="entry name" value="PNPLA"/>
    <property type="match status" value="1"/>
</dbReference>
<sequence length="630" mass="71438">MKKSFFILILVIIFTTAFSGLLLAEAEPDSAAGEDQLTEENQLTEVEFDGESYLVENYQQFKDKIDARKEPAVGLALSGGGARAIANLGIIKALVENNIPIDLMTGTSMGSIIATLYGSGLSLEQIEEIVTDTPFTRLFNFGRGALLNSKKVNTFMEAVGPQKRLEEFLIPTAQLSFDLAAGKKYLATEGRISEVLQASYSIPGYFPIHTQEDHYFMDAGVLESSPAKSASLLGADFIIATDTPQNEGQYDSGGAFQSATRFIEIIQNQYSGQILDRYADFVITADVENYTFMDFNYASRLVDIGYQQTIKRMPRLKEELKKAGIPLRQPAARETYDLDNILRDLEFDRLVVEERGISPLIYYGRDFSPFSQDLIRSPLDDFQVGAEIYYNSLRLSVLGAESWEDAYSAALRVKKLTDGFDFYLKYRNDYDSATKNDYEAELKYFGRRFNLSAGYGRRQGHEYLLFGNDFRYLGRSFQWQSENDLFLNQSQGDFDVLSSNLINYDFTEAWSIGTEVIYNSSEYVESPLIYRGQKLDSNTHLQASLNFNYNYNLQLPMELLSFLQLTDIGGYLFVDFYSDHDWTEEGLAVGPAFNSRLYLLGLKPIEVDLFVAHDFEIQDQRYGLQFSYSF</sequence>
<dbReference type="PANTHER" id="PTHR14226">
    <property type="entry name" value="NEUROPATHY TARGET ESTERASE/SWISS CHEESE D.MELANOGASTER"/>
    <property type="match status" value="1"/>
</dbReference>
<evidence type="ECO:0000256" key="2">
    <source>
        <dbReference type="ARBA" id="ARBA00022963"/>
    </source>
</evidence>
<organism evidence="6 7">
    <name type="scientific">Halanaerobium saccharolyticum</name>
    <dbReference type="NCBI Taxonomy" id="43595"/>
    <lineage>
        <taxon>Bacteria</taxon>
        <taxon>Bacillati</taxon>
        <taxon>Bacillota</taxon>
        <taxon>Clostridia</taxon>
        <taxon>Halanaerobiales</taxon>
        <taxon>Halanaerobiaceae</taxon>
        <taxon>Halanaerobium</taxon>
    </lineage>
</organism>
<feature type="active site" description="Nucleophile" evidence="4">
    <location>
        <position position="108"/>
    </location>
</feature>
<dbReference type="Gene3D" id="3.40.1090.10">
    <property type="entry name" value="Cytosolic phospholipase A2 catalytic domain"/>
    <property type="match status" value="1"/>
</dbReference>
<keyword evidence="3 4" id="KW-0443">Lipid metabolism</keyword>
<dbReference type="RefSeq" id="WP_108137731.1">
    <property type="nucleotide sequence ID" value="NZ_JBQPXQ010000008.1"/>
</dbReference>
<proteinExistence type="predicted"/>
<evidence type="ECO:0000313" key="6">
    <source>
        <dbReference type="EMBL" id="PTW03534.1"/>
    </source>
</evidence>
<evidence type="ECO:0000256" key="1">
    <source>
        <dbReference type="ARBA" id="ARBA00022801"/>
    </source>
</evidence>
<dbReference type="InterPro" id="IPR050301">
    <property type="entry name" value="NTE"/>
</dbReference>
<protein>
    <submittedName>
        <fullName evidence="6">NTE family protein</fullName>
    </submittedName>
</protein>
<dbReference type="InterPro" id="IPR016035">
    <property type="entry name" value="Acyl_Trfase/lysoPLipase"/>
</dbReference>
<dbReference type="SUPFAM" id="SSF52151">
    <property type="entry name" value="FabD/lysophospholipase-like"/>
    <property type="match status" value="1"/>
</dbReference>
<name>A0A2T5RT71_9FIRM</name>
<feature type="active site" description="Proton acceptor" evidence="4">
    <location>
        <position position="218"/>
    </location>
</feature>
<gene>
    <name evidence="6" type="ORF">C8C76_101175</name>
</gene>
<reference evidence="6 7" key="1">
    <citation type="submission" date="2018-04" db="EMBL/GenBank/DDBJ databases">
        <title>Subsurface microbial communities from deep shales in Ohio and West Virginia, USA.</title>
        <authorList>
            <person name="Wrighton K."/>
        </authorList>
    </citation>
    <scope>NUCLEOTIDE SEQUENCE [LARGE SCALE GENOMIC DNA]</scope>
    <source>
        <strain evidence="6 7">WC1</strain>
    </source>
</reference>
<dbReference type="Pfam" id="PF01734">
    <property type="entry name" value="Patatin"/>
    <property type="match status" value="1"/>
</dbReference>
<feature type="short sequence motif" description="GXSXG" evidence="4">
    <location>
        <begin position="106"/>
        <end position="110"/>
    </location>
</feature>
<feature type="domain" description="PNPLA" evidence="5">
    <location>
        <begin position="75"/>
        <end position="231"/>
    </location>
</feature>
<dbReference type="PANTHER" id="PTHR14226:SF29">
    <property type="entry name" value="NEUROPATHY TARGET ESTERASE SWS"/>
    <property type="match status" value="1"/>
</dbReference>